<dbReference type="EnsemblProtists" id="EOD10952">
    <property type="protein sequence ID" value="EOD10952"/>
    <property type="gene ID" value="EMIHUDRAFT_465169"/>
</dbReference>
<dbReference type="eggNOG" id="KOG1337">
    <property type="taxonomic scope" value="Eukaryota"/>
</dbReference>
<reference evidence="3" key="1">
    <citation type="journal article" date="2013" name="Nature">
        <title>Pan genome of the phytoplankton Emiliania underpins its global distribution.</title>
        <authorList>
            <person name="Read B.A."/>
            <person name="Kegel J."/>
            <person name="Klute M.J."/>
            <person name="Kuo A."/>
            <person name="Lefebvre S.C."/>
            <person name="Maumus F."/>
            <person name="Mayer C."/>
            <person name="Miller J."/>
            <person name="Monier A."/>
            <person name="Salamov A."/>
            <person name="Young J."/>
            <person name="Aguilar M."/>
            <person name="Claverie J.M."/>
            <person name="Frickenhaus S."/>
            <person name="Gonzalez K."/>
            <person name="Herman E.K."/>
            <person name="Lin Y.C."/>
            <person name="Napier J."/>
            <person name="Ogata H."/>
            <person name="Sarno A.F."/>
            <person name="Shmutz J."/>
            <person name="Schroeder D."/>
            <person name="de Vargas C."/>
            <person name="Verret F."/>
            <person name="von Dassow P."/>
            <person name="Valentin K."/>
            <person name="Van de Peer Y."/>
            <person name="Wheeler G."/>
            <person name="Dacks J.B."/>
            <person name="Delwiche C.F."/>
            <person name="Dyhrman S.T."/>
            <person name="Glockner G."/>
            <person name="John U."/>
            <person name="Richards T."/>
            <person name="Worden A.Z."/>
            <person name="Zhang X."/>
            <person name="Grigoriev I.V."/>
            <person name="Allen A.E."/>
            <person name="Bidle K."/>
            <person name="Borodovsky M."/>
            <person name="Bowler C."/>
            <person name="Brownlee C."/>
            <person name="Cock J.M."/>
            <person name="Elias M."/>
            <person name="Gladyshev V.N."/>
            <person name="Groth M."/>
            <person name="Guda C."/>
            <person name="Hadaegh A."/>
            <person name="Iglesias-Rodriguez M.D."/>
            <person name="Jenkins J."/>
            <person name="Jones B.M."/>
            <person name="Lawson T."/>
            <person name="Leese F."/>
            <person name="Lindquist E."/>
            <person name="Lobanov A."/>
            <person name="Lomsadze A."/>
            <person name="Malik S.B."/>
            <person name="Marsh M.E."/>
            <person name="Mackinder L."/>
            <person name="Mock T."/>
            <person name="Mueller-Roeber B."/>
            <person name="Pagarete A."/>
            <person name="Parker M."/>
            <person name="Probert I."/>
            <person name="Quesneville H."/>
            <person name="Raines C."/>
            <person name="Rensing S.A."/>
            <person name="Riano-Pachon D.M."/>
            <person name="Richier S."/>
            <person name="Rokitta S."/>
            <person name="Shiraiwa Y."/>
            <person name="Soanes D.M."/>
            <person name="van der Giezen M."/>
            <person name="Wahlund T.M."/>
            <person name="Williams B."/>
            <person name="Wilson W."/>
            <person name="Wolfe G."/>
            <person name="Wurch L.L."/>
        </authorList>
    </citation>
    <scope>NUCLEOTIDE SEQUENCE</scope>
</reference>
<keyword evidence="3" id="KW-1185">Reference proteome</keyword>
<reference evidence="2" key="2">
    <citation type="submission" date="2024-10" db="UniProtKB">
        <authorList>
            <consortium name="EnsemblProtists"/>
        </authorList>
    </citation>
    <scope>IDENTIFICATION</scope>
</reference>
<sequence length="805" mass="85231">MLSMSTVSEDGCSSLASPWGLVEPYDFPDTGRGLRCVRAVAEGEELLAVPLEECWHEMAARRAPELAALADASLSETDAIALHLLLERAKGDGSERAAHLRSMPPVYDSTLFWSEAELAHLRGSDWLDLARRFAEELEADWAALQSQPAVAALLSRHGLGIEAYRWAYATVKSRAAEVGMGDEKKRVASRSEMQPLAMRLLAPRFDMFNHSTAVAPGSSHGYDEARQQLVVVAAAPYGAGEQAFISYGGASNGSLLLGGGFALRRNRFDAVEAPDQEQLRDGPKPFVTRQSRLRLDMHLLTAANPLPPALLAYVRAERLSNLELAEIGGGAAHETAPLPAEAAAARRRWLATALRAGEKRILAASLAALDPLAEASEAGGGGGARVREVVRLAAAQAQSCRTAEARSCRKAGAAWRQLIGRRQASLEAARPRVVAMYERIEAGSLAGGDKEGALLAQTCAAFFLLLEGRDAHPLAHATAYLPAACPLGGGGGGEGGGEGGVAALEPALPSLEPSLLRDAGLPYLSLYKRKVALWGGYLLAQWGVARAVALDETATMAQEARGPRAESSPEMARGGPRWPEAADLRNAHAWSIPTSAALAAMCRHSPLVELAAGNGLWAKASDEPPLRALVRGGWPVERSSLAPPAGAQALLERGADVLAFDTEAWQLSFAAGGGAAGGGEGTAAGEGAPFTEGEALMGAREACVEQGGPEAAAAHPDRALVLMWPDYGGRGSYGLACLRAYRGDRLLLVGEWRGATFGRRSESGESFSAEFQREVEAGFVREELHRLPTWPGSLDHVAVWRRRRA</sequence>
<dbReference type="PaxDb" id="2903-EOD10952"/>
<dbReference type="HOGENOM" id="CLU_350025_0_0_1"/>
<dbReference type="CDD" id="cd10527">
    <property type="entry name" value="SET_LSMT"/>
    <property type="match status" value="1"/>
</dbReference>
<feature type="region of interest" description="Disordered" evidence="1">
    <location>
        <begin position="558"/>
        <end position="577"/>
    </location>
</feature>
<protein>
    <recommendedName>
        <fullName evidence="4">SET domain-containing protein</fullName>
    </recommendedName>
</protein>
<dbReference type="OMA" id="WKEEAND"/>
<dbReference type="AlphaFoldDB" id="A0A0D3II67"/>
<evidence type="ECO:0000313" key="2">
    <source>
        <dbReference type="EnsemblProtists" id="EOD10952"/>
    </source>
</evidence>
<name>A0A0D3II67_EMIH1</name>
<dbReference type="GeneID" id="17257122"/>
<dbReference type="SUPFAM" id="SSF82199">
    <property type="entry name" value="SET domain"/>
    <property type="match status" value="1"/>
</dbReference>
<accession>A0A0D3II67</accession>
<dbReference type="PANTHER" id="PTHR13271">
    <property type="entry name" value="UNCHARACTERIZED PUTATIVE METHYLTRANSFERASE"/>
    <property type="match status" value="1"/>
</dbReference>
<evidence type="ECO:0000313" key="3">
    <source>
        <dbReference type="Proteomes" id="UP000013827"/>
    </source>
</evidence>
<dbReference type="Proteomes" id="UP000013827">
    <property type="component" value="Unassembled WGS sequence"/>
</dbReference>
<dbReference type="Gene3D" id="3.90.1410.10">
    <property type="entry name" value="set domain protein methyltransferase, domain 1"/>
    <property type="match status" value="1"/>
</dbReference>
<dbReference type="GO" id="GO:0016279">
    <property type="term" value="F:protein-lysine N-methyltransferase activity"/>
    <property type="evidence" value="ECO:0007669"/>
    <property type="project" value="TreeGrafter"/>
</dbReference>
<evidence type="ECO:0000256" key="1">
    <source>
        <dbReference type="SAM" id="MobiDB-lite"/>
    </source>
</evidence>
<dbReference type="InterPro" id="IPR046341">
    <property type="entry name" value="SET_dom_sf"/>
</dbReference>
<dbReference type="RefSeq" id="XP_005763381.1">
    <property type="nucleotide sequence ID" value="XM_005763324.1"/>
</dbReference>
<dbReference type="PANTHER" id="PTHR13271:SF154">
    <property type="entry name" value="GRIP DOMAIN-CONTAINING PROTEIN"/>
    <property type="match status" value="1"/>
</dbReference>
<dbReference type="STRING" id="2903.R1BMR9"/>
<dbReference type="InterPro" id="IPR050600">
    <property type="entry name" value="SETD3_SETD6_MTase"/>
</dbReference>
<proteinExistence type="predicted"/>
<evidence type="ECO:0008006" key="4">
    <source>
        <dbReference type="Google" id="ProtNLM"/>
    </source>
</evidence>
<organism evidence="2 3">
    <name type="scientific">Emiliania huxleyi (strain CCMP1516)</name>
    <dbReference type="NCBI Taxonomy" id="280463"/>
    <lineage>
        <taxon>Eukaryota</taxon>
        <taxon>Haptista</taxon>
        <taxon>Haptophyta</taxon>
        <taxon>Prymnesiophyceae</taxon>
        <taxon>Isochrysidales</taxon>
        <taxon>Noelaerhabdaceae</taxon>
        <taxon>Emiliania</taxon>
    </lineage>
</organism>
<dbReference type="KEGG" id="ehx:EMIHUDRAFT_465169"/>